<dbReference type="PANTHER" id="PTHR33326">
    <property type="entry name" value="OS05G0543800 PROTEIN"/>
    <property type="match status" value="1"/>
</dbReference>
<dbReference type="Proteomes" id="UP001497457">
    <property type="component" value="Chromosome 9rd"/>
</dbReference>
<dbReference type="InterPro" id="IPR022059">
    <property type="entry name" value="DUF3615"/>
</dbReference>
<proteinExistence type="predicted"/>
<evidence type="ECO:0000259" key="1">
    <source>
        <dbReference type="Pfam" id="PF12274"/>
    </source>
</evidence>
<keyword evidence="3" id="KW-1185">Reference proteome</keyword>
<name>A0ABC9GSD9_9POAL</name>
<sequence>MYFGGLYDDDKFSDWMMGICSPPEVDQEEEYFNHDDVPDEFNDLTHKEANDCCKSMKKVCCRKTIENGIKWMSEECFLAFTRSTENFHSEGTGHKFSELCCQCFSVEAHDKNFHHFNFTVETKHESSDFWTSELYFAEVKQLSGIKSYFCSLLEPSDDGHCFGCKNQGMHELKHPTRGGYEVGNTDTGFPFMDESDDDCCELGY</sequence>
<accession>A0ABC9GSD9</accession>
<protein>
    <recommendedName>
        <fullName evidence="1">DUF3615 domain-containing protein</fullName>
    </recommendedName>
</protein>
<gene>
    <name evidence="2" type="ORF">URODEC1_LOCUS118260</name>
</gene>
<feature type="domain" description="DUF3615" evidence="1">
    <location>
        <begin position="88"/>
        <end position="175"/>
    </location>
</feature>
<dbReference type="Pfam" id="PF12274">
    <property type="entry name" value="DUF3615"/>
    <property type="match status" value="1"/>
</dbReference>
<reference evidence="2" key="1">
    <citation type="submission" date="2024-10" db="EMBL/GenBank/DDBJ databases">
        <authorList>
            <person name="Ryan C."/>
        </authorList>
    </citation>
    <scope>NUCLEOTIDE SEQUENCE [LARGE SCALE GENOMIC DNA]</scope>
</reference>
<dbReference type="PANTHER" id="PTHR33326:SF14">
    <property type="entry name" value="EXPRESSED PROTEIN"/>
    <property type="match status" value="1"/>
</dbReference>
<dbReference type="EMBL" id="OZ075119">
    <property type="protein sequence ID" value="CAL5098468.1"/>
    <property type="molecule type" value="Genomic_DNA"/>
</dbReference>
<evidence type="ECO:0000313" key="3">
    <source>
        <dbReference type="Proteomes" id="UP001497457"/>
    </source>
</evidence>
<organism evidence="2 3">
    <name type="scientific">Urochloa decumbens</name>
    <dbReference type="NCBI Taxonomy" id="240449"/>
    <lineage>
        <taxon>Eukaryota</taxon>
        <taxon>Viridiplantae</taxon>
        <taxon>Streptophyta</taxon>
        <taxon>Embryophyta</taxon>
        <taxon>Tracheophyta</taxon>
        <taxon>Spermatophyta</taxon>
        <taxon>Magnoliopsida</taxon>
        <taxon>Liliopsida</taxon>
        <taxon>Poales</taxon>
        <taxon>Poaceae</taxon>
        <taxon>PACMAD clade</taxon>
        <taxon>Panicoideae</taxon>
        <taxon>Panicodae</taxon>
        <taxon>Paniceae</taxon>
        <taxon>Melinidinae</taxon>
        <taxon>Urochloa</taxon>
    </lineage>
</organism>
<evidence type="ECO:0000313" key="2">
    <source>
        <dbReference type="EMBL" id="CAL5098468.1"/>
    </source>
</evidence>
<dbReference type="AlphaFoldDB" id="A0ABC9GSD9"/>